<dbReference type="Pfam" id="PF09544">
    <property type="entry name" value="DUF2381"/>
    <property type="match status" value="1"/>
</dbReference>
<proteinExistence type="predicted"/>
<dbReference type="EMBL" id="CP022098">
    <property type="protein sequence ID" value="ATB39575.1"/>
    <property type="molecule type" value="Genomic_DNA"/>
</dbReference>
<dbReference type="InterPro" id="IPR011754">
    <property type="entry name" value="Mxa_paralog_2268"/>
</dbReference>
<protein>
    <recommendedName>
        <fullName evidence="3">DUF2381 family protein</fullName>
    </recommendedName>
</protein>
<evidence type="ECO:0000313" key="1">
    <source>
        <dbReference type="EMBL" id="ATB39575.1"/>
    </source>
</evidence>
<name>A0A250J6M6_9BACT</name>
<dbReference type="KEGG" id="cfus:CYFUS_005020"/>
<gene>
    <name evidence="1" type="ORF">CYFUS_005020</name>
</gene>
<reference evidence="1 2" key="1">
    <citation type="submission" date="2017-06" db="EMBL/GenBank/DDBJ databases">
        <title>Sequencing and comparative analysis of myxobacterial genomes.</title>
        <authorList>
            <person name="Rupp O."/>
            <person name="Goesmann A."/>
            <person name="Sogaard-Andersen L."/>
        </authorList>
    </citation>
    <scope>NUCLEOTIDE SEQUENCE [LARGE SCALE GENOMIC DNA]</scope>
    <source>
        <strain evidence="1 2">DSM 52655</strain>
    </source>
</reference>
<dbReference type="AlphaFoldDB" id="A0A250J6M6"/>
<evidence type="ECO:0008006" key="3">
    <source>
        <dbReference type="Google" id="ProtNLM"/>
    </source>
</evidence>
<organism evidence="1 2">
    <name type="scientific">Cystobacter fuscus</name>
    <dbReference type="NCBI Taxonomy" id="43"/>
    <lineage>
        <taxon>Bacteria</taxon>
        <taxon>Pseudomonadati</taxon>
        <taxon>Myxococcota</taxon>
        <taxon>Myxococcia</taxon>
        <taxon>Myxococcales</taxon>
        <taxon>Cystobacterineae</taxon>
        <taxon>Archangiaceae</taxon>
        <taxon>Cystobacter</taxon>
    </lineage>
</organism>
<evidence type="ECO:0000313" key="2">
    <source>
        <dbReference type="Proteomes" id="UP000217257"/>
    </source>
</evidence>
<accession>A0A250J6M6</accession>
<dbReference type="Proteomes" id="UP000217257">
    <property type="component" value="Chromosome"/>
</dbReference>
<sequence>MESSESAPPEVYVSREGVTTLRFEQPCDPSKTRLLAWEGHFEPLLVGGRSVVIVPLKDLTPGDRFLLMVTLMDGTELSFTVINSKTSWDGQVDVYADANSPETIRVLLEENQRLQDENRRHHEQGTSIDHALAALIARNEVSMTPFKELEKTLLHEDGAEILISLLMTKEKMPKRKVAMVFTVTNKDPERPWELMDARLSALATQEAKAFALREFPDSIAPGRTGRIVMVIDLSELDPKKDGDQLVFELFRNGGRQQSRVVMNYNGLLR</sequence>